<dbReference type="EMBL" id="CP051142">
    <property type="protein sequence ID" value="QIX00608.1"/>
    <property type="molecule type" value="Genomic_DNA"/>
</dbReference>
<protein>
    <submittedName>
        <fullName evidence="2">Uncharacterized protein</fullName>
    </submittedName>
</protein>
<accession>A0A6H0Y184</accession>
<evidence type="ECO:0000313" key="3">
    <source>
        <dbReference type="Proteomes" id="UP000503462"/>
    </source>
</evidence>
<keyword evidence="3" id="KW-1185">Reference proteome</keyword>
<proteinExistence type="predicted"/>
<name>A0A6H0Y184_9PEZI</name>
<gene>
    <name evidence="2" type="ORF">AMS68_006125</name>
</gene>
<sequence>MEEALRSLLCEGGWSPAFVRYNAFHISFSQDGTGKYSSMGDNTAPIMCYGKLSWKMFIPTQESPIEPIGKHKTPMFWVEKPVIVGTFRLEITLSTELPESSPKLFQARNPNIGRFKEAAFLPRLFTVTIEEGNFTSEVWDHDLTRTGLRMTFDQSPFPVQENWERPPPGSDRRAQRDHPSVYPVKVIDEWARWASEQTVFQARYLPKSALRTRAMNDDRIFGYKTGGCVVS</sequence>
<dbReference type="Proteomes" id="UP000503462">
    <property type="component" value="Chromosome 4"/>
</dbReference>
<feature type="region of interest" description="Disordered" evidence="1">
    <location>
        <begin position="156"/>
        <end position="178"/>
    </location>
</feature>
<evidence type="ECO:0000313" key="2">
    <source>
        <dbReference type="EMBL" id="QIX00608.1"/>
    </source>
</evidence>
<organism evidence="2 3">
    <name type="scientific">Peltaster fructicola</name>
    <dbReference type="NCBI Taxonomy" id="286661"/>
    <lineage>
        <taxon>Eukaryota</taxon>
        <taxon>Fungi</taxon>
        <taxon>Dikarya</taxon>
        <taxon>Ascomycota</taxon>
        <taxon>Pezizomycotina</taxon>
        <taxon>Dothideomycetes</taxon>
        <taxon>Dothideomycetes incertae sedis</taxon>
        <taxon>Peltaster</taxon>
    </lineage>
</organism>
<evidence type="ECO:0000256" key="1">
    <source>
        <dbReference type="SAM" id="MobiDB-lite"/>
    </source>
</evidence>
<reference evidence="2 3" key="1">
    <citation type="journal article" date="2016" name="Sci. Rep.">
        <title>Peltaster fructicola genome reveals evolution from an invasive phytopathogen to an ectophytic parasite.</title>
        <authorList>
            <person name="Xu C."/>
            <person name="Chen H."/>
            <person name="Gleason M.L."/>
            <person name="Xu J.R."/>
            <person name="Liu H."/>
            <person name="Zhang R."/>
            <person name="Sun G."/>
        </authorList>
    </citation>
    <scope>NUCLEOTIDE SEQUENCE [LARGE SCALE GENOMIC DNA]</scope>
    <source>
        <strain evidence="2 3">LNHT1506</strain>
    </source>
</reference>
<dbReference type="OrthoDB" id="2935237at2759"/>
<dbReference type="AlphaFoldDB" id="A0A6H0Y184"/>